<name>A0A7T0KFV2_9CORY</name>
<sequence>MHNVINGPGTALGVLHQLLARICVLIAMVLQAPQVIQESACTDFHSDAE</sequence>
<dbReference type="EMBL" id="CP064954">
    <property type="protein sequence ID" value="QPK79601.1"/>
    <property type="molecule type" value="Genomic_DNA"/>
</dbReference>
<dbReference type="KEGG" id="cliz:G7Y31_02505"/>
<accession>A0A7T0KFV2</accession>
<reference evidence="1 2" key="1">
    <citation type="submission" date="2020-11" db="EMBL/GenBank/DDBJ databases">
        <title>Corynebacterium sp. ZJ-599.</title>
        <authorList>
            <person name="Zhou J."/>
        </authorList>
    </citation>
    <scope>NUCLEOTIDE SEQUENCE [LARGE SCALE GENOMIC DNA]</scope>
    <source>
        <strain evidence="1 2">ZJ-599</strain>
    </source>
</reference>
<keyword evidence="2" id="KW-1185">Reference proteome</keyword>
<evidence type="ECO:0000313" key="1">
    <source>
        <dbReference type="EMBL" id="QPK79601.1"/>
    </source>
</evidence>
<proteinExistence type="predicted"/>
<dbReference type="Proteomes" id="UP000594681">
    <property type="component" value="Chromosome"/>
</dbReference>
<gene>
    <name evidence="1" type="ORF">G7Y31_02505</name>
</gene>
<evidence type="ECO:0000313" key="2">
    <source>
        <dbReference type="Proteomes" id="UP000594681"/>
    </source>
</evidence>
<protein>
    <submittedName>
        <fullName evidence="1">Uncharacterized protein</fullName>
    </submittedName>
</protein>
<dbReference type="AlphaFoldDB" id="A0A7T0KFV2"/>
<dbReference type="RefSeq" id="WP_165008332.1">
    <property type="nucleotide sequence ID" value="NZ_CP064954.1"/>
</dbReference>
<organism evidence="1 2">
    <name type="scientific">Corynebacterium lizhenjunii</name>
    <dbReference type="NCBI Taxonomy" id="2709394"/>
    <lineage>
        <taxon>Bacteria</taxon>
        <taxon>Bacillati</taxon>
        <taxon>Actinomycetota</taxon>
        <taxon>Actinomycetes</taxon>
        <taxon>Mycobacteriales</taxon>
        <taxon>Corynebacteriaceae</taxon>
        <taxon>Corynebacterium</taxon>
    </lineage>
</organism>